<dbReference type="Proteomes" id="UP000805193">
    <property type="component" value="Unassembled WGS sequence"/>
</dbReference>
<dbReference type="EMBL" id="JABSTQ010011087">
    <property type="protein sequence ID" value="KAG0415301.1"/>
    <property type="molecule type" value="Genomic_DNA"/>
</dbReference>
<evidence type="ECO:0000313" key="1">
    <source>
        <dbReference type="EMBL" id="KAG0415301.1"/>
    </source>
</evidence>
<accession>A0AC60P7E5</accession>
<sequence>MVRSQPLPTSCSRRGLGRTSGGFLAFDDVHSPKRRTQGSGGASPAPPRPRWAAKPGREQWPVGGSDQRARSALPPGTHASLHAALRTPPPPDIDGAGLEFRREPSSAQTAYTSTPRGRQHDDSDATFRVCSQTGLGDVAEIIKAQKG</sequence>
<keyword evidence="2" id="KW-1185">Reference proteome</keyword>
<organism evidence="1 2">
    <name type="scientific">Ixodes persulcatus</name>
    <name type="common">Taiga tick</name>
    <dbReference type="NCBI Taxonomy" id="34615"/>
    <lineage>
        <taxon>Eukaryota</taxon>
        <taxon>Metazoa</taxon>
        <taxon>Ecdysozoa</taxon>
        <taxon>Arthropoda</taxon>
        <taxon>Chelicerata</taxon>
        <taxon>Arachnida</taxon>
        <taxon>Acari</taxon>
        <taxon>Parasitiformes</taxon>
        <taxon>Ixodida</taxon>
        <taxon>Ixodoidea</taxon>
        <taxon>Ixodidae</taxon>
        <taxon>Ixodinae</taxon>
        <taxon>Ixodes</taxon>
    </lineage>
</organism>
<name>A0AC60P7E5_IXOPE</name>
<gene>
    <name evidence="1" type="ORF">HPB47_007531</name>
</gene>
<evidence type="ECO:0000313" key="2">
    <source>
        <dbReference type="Proteomes" id="UP000805193"/>
    </source>
</evidence>
<comment type="caution">
    <text evidence="1">The sequence shown here is derived from an EMBL/GenBank/DDBJ whole genome shotgun (WGS) entry which is preliminary data.</text>
</comment>
<reference evidence="1 2" key="1">
    <citation type="journal article" date="2020" name="Cell">
        <title>Large-Scale Comparative Analyses of Tick Genomes Elucidate Their Genetic Diversity and Vector Capacities.</title>
        <authorList>
            <consortium name="Tick Genome and Microbiome Consortium (TIGMIC)"/>
            <person name="Jia N."/>
            <person name="Wang J."/>
            <person name="Shi W."/>
            <person name="Du L."/>
            <person name="Sun Y."/>
            <person name="Zhan W."/>
            <person name="Jiang J.F."/>
            <person name="Wang Q."/>
            <person name="Zhang B."/>
            <person name="Ji P."/>
            <person name="Bell-Sakyi L."/>
            <person name="Cui X.M."/>
            <person name="Yuan T.T."/>
            <person name="Jiang B.G."/>
            <person name="Yang W.F."/>
            <person name="Lam T.T."/>
            <person name="Chang Q.C."/>
            <person name="Ding S.J."/>
            <person name="Wang X.J."/>
            <person name="Zhu J.G."/>
            <person name="Ruan X.D."/>
            <person name="Zhao L."/>
            <person name="Wei J.T."/>
            <person name="Ye R.Z."/>
            <person name="Que T.C."/>
            <person name="Du C.H."/>
            <person name="Zhou Y.H."/>
            <person name="Cheng J.X."/>
            <person name="Dai P.F."/>
            <person name="Guo W.B."/>
            <person name="Han X.H."/>
            <person name="Huang E.J."/>
            <person name="Li L.F."/>
            <person name="Wei W."/>
            <person name="Gao Y.C."/>
            <person name="Liu J.Z."/>
            <person name="Shao H.Z."/>
            <person name="Wang X."/>
            <person name="Wang C.C."/>
            <person name="Yang T.C."/>
            <person name="Huo Q.B."/>
            <person name="Li W."/>
            <person name="Chen H.Y."/>
            <person name="Chen S.E."/>
            <person name="Zhou L.G."/>
            <person name="Ni X.B."/>
            <person name="Tian J.H."/>
            <person name="Sheng Y."/>
            <person name="Liu T."/>
            <person name="Pan Y.S."/>
            <person name="Xia L.Y."/>
            <person name="Li J."/>
            <person name="Zhao F."/>
            <person name="Cao W.C."/>
        </authorList>
    </citation>
    <scope>NUCLEOTIDE SEQUENCE [LARGE SCALE GENOMIC DNA]</scope>
    <source>
        <strain evidence="1">Iper-2018</strain>
    </source>
</reference>
<proteinExistence type="predicted"/>
<protein>
    <submittedName>
        <fullName evidence="1">Uncharacterized protein</fullName>
    </submittedName>
</protein>